<dbReference type="AlphaFoldDB" id="A0A1L8QT91"/>
<sequence>MFENVEQILATKNIGDLSFIRMSFYDNRFANEEKENAIKSIIQLVLALKQDKPTSYTILKNDASLLVTFDFNQQCFVNLAFASWHDMVTPVLKMEFVGENGMIQFDTQADNAYAGTYYQSAFQLVVPPVSTELTTYINELIEKIHATQEMEVIVG</sequence>
<keyword evidence="2" id="KW-1185">Reference proteome</keyword>
<comment type="caution">
    <text evidence="1">The sequence shown here is derived from an EMBL/GenBank/DDBJ whole genome shotgun (WGS) entry which is preliminary data.</text>
</comment>
<dbReference type="RefSeq" id="WP_071874633.1">
    <property type="nucleotide sequence ID" value="NZ_JBHSHF010000021.1"/>
</dbReference>
<evidence type="ECO:0000313" key="2">
    <source>
        <dbReference type="Proteomes" id="UP000182149"/>
    </source>
</evidence>
<proteinExistence type="predicted"/>
<name>A0A1L8QT91_9ENTE</name>
<gene>
    <name evidence="1" type="ORF">RU93_GL001923</name>
</gene>
<accession>A0A1L8QT91</accession>
<dbReference type="Proteomes" id="UP000182149">
    <property type="component" value="Unassembled WGS sequence"/>
</dbReference>
<protein>
    <submittedName>
        <fullName evidence="1">Uncharacterized protein</fullName>
    </submittedName>
</protein>
<reference evidence="1 2" key="1">
    <citation type="submission" date="2014-12" db="EMBL/GenBank/DDBJ databases">
        <title>Draft genome sequences of 29 type strains of Enterococci.</title>
        <authorList>
            <person name="Zhong Z."/>
            <person name="Sun Z."/>
            <person name="Liu W."/>
            <person name="Zhang W."/>
            <person name="Zhang H."/>
        </authorList>
    </citation>
    <scope>NUCLEOTIDE SEQUENCE [LARGE SCALE GENOMIC DNA]</scope>
    <source>
        <strain evidence="1 2">DSM 17690</strain>
    </source>
</reference>
<organism evidence="1 2">
    <name type="scientific">Enterococcus aquimarinus</name>
    <dbReference type="NCBI Taxonomy" id="328396"/>
    <lineage>
        <taxon>Bacteria</taxon>
        <taxon>Bacillati</taxon>
        <taxon>Bacillota</taxon>
        <taxon>Bacilli</taxon>
        <taxon>Lactobacillales</taxon>
        <taxon>Enterococcaceae</taxon>
        <taxon>Enterococcus</taxon>
    </lineage>
</organism>
<dbReference type="OrthoDB" id="9930960at2"/>
<dbReference type="STRING" id="328396.RU93_GL001923"/>
<dbReference type="EMBL" id="JXKD01000006">
    <property type="protein sequence ID" value="OJG10710.1"/>
    <property type="molecule type" value="Genomic_DNA"/>
</dbReference>
<evidence type="ECO:0000313" key="1">
    <source>
        <dbReference type="EMBL" id="OJG10710.1"/>
    </source>
</evidence>